<dbReference type="Proteomes" id="UP001300692">
    <property type="component" value="Unassembled WGS sequence"/>
</dbReference>
<evidence type="ECO:0000313" key="2">
    <source>
        <dbReference type="Proteomes" id="UP001300692"/>
    </source>
</evidence>
<dbReference type="Gene3D" id="1.20.1440.60">
    <property type="entry name" value="23S rRNA-intervening sequence"/>
    <property type="match status" value="1"/>
</dbReference>
<gene>
    <name evidence="1" type="ORF">N7U62_05270</name>
</gene>
<evidence type="ECO:0000313" key="1">
    <source>
        <dbReference type="EMBL" id="MCV9386061.1"/>
    </source>
</evidence>
<sequence length="118" mass="13718">MRDYRKYKVWEMGHELTLSIYRITQSFPDSEKYSVISQMQRAAYSIPSNIAEGCGRDSNAEFVRFLVIARGSATELEYFLLLSKELNYLGTDQYEALFDKVNQTKRSLNNLIEKVKSV</sequence>
<dbReference type="InterPro" id="IPR012657">
    <property type="entry name" value="23S_rRNA-intervening_sequence"/>
</dbReference>
<name>A0ABT3CQS8_9BACT</name>
<organism evidence="1 2">
    <name type="scientific">Reichenbachiella ulvae</name>
    <dbReference type="NCBI Taxonomy" id="2980104"/>
    <lineage>
        <taxon>Bacteria</taxon>
        <taxon>Pseudomonadati</taxon>
        <taxon>Bacteroidota</taxon>
        <taxon>Cytophagia</taxon>
        <taxon>Cytophagales</taxon>
        <taxon>Reichenbachiellaceae</taxon>
        <taxon>Reichenbachiella</taxon>
    </lineage>
</organism>
<keyword evidence="2" id="KW-1185">Reference proteome</keyword>
<accession>A0ABT3CQS8</accession>
<dbReference type="Pfam" id="PF05635">
    <property type="entry name" value="23S_rRNA_IVP"/>
    <property type="match status" value="1"/>
</dbReference>
<proteinExistence type="predicted"/>
<dbReference type="InterPro" id="IPR036583">
    <property type="entry name" value="23S_rRNA_IVS_sf"/>
</dbReference>
<dbReference type="RefSeq" id="WP_264136846.1">
    <property type="nucleotide sequence ID" value="NZ_JAOYOD010000001.1"/>
</dbReference>
<protein>
    <submittedName>
        <fullName evidence="1">Four helix bundle protein</fullName>
    </submittedName>
</protein>
<dbReference type="PANTHER" id="PTHR38471:SF2">
    <property type="entry name" value="FOUR HELIX BUNDLE PROTEIN"/>
    <property type="match status" value="1"/>
</dbReference>
<dbReference type="EMBL" id="JAOYOD010000001">
    <property type="protein sequence ID" value="MCV9386061.1"/>
    <property type="molecule type" value="Genomic_DNA"/>
</dbReference>
<dbReference type="SUPFAM" id="SSF158446">
    <property type="entry name" value="IVS-encoded protein-like"/>
    <property type="match status" value="1"/>
</dbReference>
<reference evidence="1 2" key="1">
    <citation type="submission" date="2022-10" db="EMBL/GenBank/DDBJ databases">
        <title>Comparative genomics and taxonomic characterization of three novel marine species of genus Reichenbachiella exhibiting antioxidant and polysaccharide degradation activities.</title>
        <authorList>
            <person name="Muhammad N."/>
            <person name="Lee Y.-J."/>
            <person name="Ko J."/>
            <person name="Kim S.-G."/>
        </authorList>
    </citation>
    <scope>NUCLEOTIDE SEQUENCE [LARGE SCALE GENOMIC DNA]</scope>
    <source>
        <strain evidence="1 2">ABR2-5</strain>
    </source>
</reference>
<dbReference type="NCBIfam" id="TIGR02436">
    <property type="entry name" value="four helix bundle protein"/>
    <property type="match status" value="1"/>
</dbReference>
<dbReference type="PANTHER" id="PTHR38471">
    <property type="entry name" value="FOUR HELIX BUNDLE PROTEIN"/>
    <property type="match status" value="1"/>
</dbReference>
<comment type="caution">
    <text evidence="1">The sequence shown here is derived from an EMBL/GenBank/DDBJ whole genome shotgun (WGS) entry which is preliminary data.</text>
</comment>
<dbReference type="CDD" id="cd16377">
    <property type="entry name" value="23S_rRNA_IVP_like"/>
    <property type="match status" value="1"/>
</dbReference>